<name>A0ACB9RCY3_9MYRT</name>
<proteinExistence type="predicted"/>
<evidence type="ECO:0000313" key="1">
    <source>
        <dbReference type="EMBL" id="KAI4376780.1"/>
    </source>
</evidence>
<reference evidence="2" key="1">
    <citation type="journal article" date="2023" name="Front. Plant Sci.">
        <title>Chromosomal-level genome assembly of Melastoma candidum provides insights into trichome evolution.</title>
        <authorList>
            <person name="Zhong Y."/>
            <person name="Wu W."/>
            <person name="Sun C."/>
            <person name="Zou P."/>
            <person name="Liu Y."/>
            <person name="Dai S."/>
            <person name="Zhou R."/>
        </authorList>
    </citation>
    <scope>NUCLEOTIDE SEQUENCE [LARGE SCALE GENOMIC DNA]</scope>
</reference>
<comment type="caution">
    <text evidence="1">The sequence shown here is derived from an EMBL/GenBank/DDBJ whole genome shotgun (WGS) entry which is preliminary data.</text>
</comment>
<organism evidence="1 2">
    <name type="scientific">Melastoma candidum</name>
    <dbReference type="NCBI Taxonomy" id="119954"/>
    <lineage>
        <taxon>Eukaryota</taxon>
        <taxon>Viridiplantae</taxon>
        <taxon>Streptophyta</taxon>
        <taxon>Embryophyta</taxon>
        <taxon>Tracheophyta</taxon>
        <taxon>Spermatophyta</taxon>
        <taxon>Magnoliopsida</taxon>
        <taxon>eudicotyledons</taxon>
        <taxon>Gunneridae</taxon>
        <taxon>Pentapetalae</taxon>
        <taxon>rosids</taxon>
        <taxon>malvids</taxon>
        <taxon>Myrtales</taxon>
        <taxon>Melastomataceae</taxon>
        <taxon>Melastomatoideae</taxon>
        <taxon>Melastomateae</taxon>
        <taxon>Melastoma</taxon>
    </lineage>
</organism>
<sequence length="141" mass="15875">MGLGYGERETSAMMGFLEHPNARDRQHFLPNHPHPPRWQKELCPSLSVGLLGTDPHILNPFVELKALLALLLLLQLGSTDNIAAYVTQDTQLGGRQVLNLTIVVPRVCSILARRWSYLDFVVLFIPMFLAGILKYAEVVWL</sequence>
<dbReference type="EMBL" id="CM042883">
    <property type="protein sequence ID" value="KAI4376780.1"/>
    <property type="molecule type" value="Genomic_DNA"/>
</dbReference>
<keyword evidence="2" id="KW-1185">Reference proteome</keyword>
<accession>A0ACB9RCY3</accession>
<evidence type="ECO:0000313" key="2">
    <source>
        <dbReference type="Proteomes" id="UP001057402"/>
    </source>
</evidence>
<protein>
    <submittedName>
        <fullName evidence="1">Uncharacterized protein</fullName>
    </submittedName>
</protein>
<gene>
    <name evidence="1" type="ORF">MLD38_014498</name>
</gene>
<dbReference type="Proteomes" id="UP001057402">
    <property type="component" value="Chromosome 4"/>
</dbReference>